<gene>
    <name evidence="1" type="ORF">CCAN12_810044</name>
</gene>
<organism evidence="1 2">
    <name type="scientific">Capnocytophaga canimorsus</name>
    <dbReference type="NCBI Taxonomy" id="28188"/>
    <lineage>
        <taxon>Bacteria</taxon>
        <taxon>Pseudomonadati</taxon>
        <taxon>Bacteroidota</taxon>
        <taxon>Flavobacteriia</taxon>
        <taxon>Flavobacteriales</taxon>
        <taxon>Flavobacteriaceae</taxon>
        <taxon>Capnocytophaga</taxon>
    </lineage>
</organism>
<reference evidence="1 2" key="1">
    <citation type="submission" date="2015-01" db="EMBL/GenBank/DDBJ databases">
        <authorList>
            <person name="Xiang T."/>
            <person name="Song Y."/>
            <person name="Huang L."/>
            <person name="Wang B."/>
            <person name="Wu P."/>
        </authorList>
    </citation>
    <scope>NUCLEOTIDE SEQUENCE [LARGE SCALE GENOMIC DNA]</scope>
    <source>
        <strain evidence="1 2">Cc12</strain>
    </source>
</reference>
<sequence>MDSDFDLGNVLCDSLTFNLKGKSIFRTTSDSFTHFFREKIWVTEKPPQEKFPEKVERID</sequence>
<evidence type="ECO:0000313" key="2">
    <source>
        <dbReference type="Proteomes" id="UP000044026"/>
    </source>
</evidence>
<name>A0A0B7HV77_9FLAO</name>
<dbReference type="Proteomes" id="UP000044026">
    <property type="component" value="Unassembled WGS sequence"/>
</dbReference>
<proteinExistence type="predicted"/>
<protein>
    <submittedName>
        <fullName evidence="1">Uncharacterized protein</fullName>
    </submittedName>
</protein>
<evidence type="ECO:0000313" key="1">
    <source>
        <dbReference type="EMBL" id="CEN41423.1"/>
    </source>
</evidence>
<accession>A0A0B7HV77</accession>
<dbReference type="EMBL" id="CDOE01000080">
    <property type="protein sequence ID" value="CEN41423.1"/>
    <property type="molecule type" value="Genomic_DNA"/>
</dbReference>
<dbReference type="AlphaFoldDB" id="A0A0B7HV77"/>